<protein>
    <submittedName>
        <fullName evidence="1">Uncharacterized protein</fullName>
    </submittedName>
</protein>
<accession>A0AAP2D504</accession>
<organism evidence="1 2">
    <name type="scientific">Dawidia soli</name>
    <dbReference type="NCBI Taxonomy" id="2782352"/>
    <lineage>
        <taxon>Bacteria</taxon>
        <taxon>Pseudomonadati</taxon>
        <taxon>Bacteroidota</taxon>
        <taxon>Cytophagia</taxon>
        <taxon>Cytophagales</taxon>
        <taxon>Chryseotaleaceae</taxon>
        <taxon>Dawidia</taxon>
    </lineage>
</organism>
<evidence type="ECO:0000313" key="2">
    <source>
        <dbReference type="Proteomes" id="UP001319180"/>
    </source>
</evidence>
<proteinExistence type="predicted"/>
<dbReference type="RefSeq" id="WP_254088680.1">
    <property type="nucleotide sequence ID" value="NZ_JAHESC010000003.1"/>
</dbReference>
<dbReference type="Proteomes" id="UP001319180">
    <property type="component" value="Unassembled WGS sequence"/>
</dbReference>
<sequence>MKKSLLWLALAPLSRLFQTCSHDDAEQTTPGNIQFAFQVDGAADGGRTAEALVIPPGSNALVSIKKHNGEIVYTRKPVEILSFGDGYITAPLALPWGGYYVTEFLVADAENTVIFATPRAGSPLASLIDHPVPFYFAIQADRVTHTGVQTISTDFHMPQAFGYATFDPGLVSPDLLLTTFVTNYEGGLKAATAHAYVLHGTDTVFDAMLGAKVNTVHFDGVATETYKLIIIRPGFAPYNRTFVLEQLQDELDGDPLAVVLDPALTMMARATPEDLHFEFGLATWDILTPKTLYIDWGDGTTDTRVIEYQNDYRQMHDYATPGEHFVSVTGDIDIIISFGNVQNLSGGGSLHVEHLGELRYLSINEGPDRVDLSHNKHLESASVQTTTLRYIDVSDNHALIDLGFYPGNTHFDIASFRKMIDDIHTSVVEHPRQGRLWISRDIAGTEFLQPLTLDDWEKLVALRDTYGWVIFPNPVN</sequence>
<gene>
    <name evidence="1" type="ORF">KK078_02610</name>
</gene>
<dbReference type="EMBL" id="JAHESC010000003">
    <property type="protein sequence ID" value="MBT1685428.1"/>
    <property type="molecule type" value="Genomic_DNA"/>
</dbReference>
<keyword evidence="2" id="KW-1185">Reference proteome</keyword>
<comment type="caution">
    <text evidence="1">The sequence shown here is derived from an EMBL/GenBank/DDBJ whole genome shotgun (WGS) entry which is preliminary data.</text>
</comment>
<evidence type="ECO:0000313" key="1">
    <source>
        <dbReference type="EMBL" id="MBT1685428.1"/>
    </source>
</evidence>
<name>A0AAP2D504_9BACT</name>
<reference evidence="1 2" key="1">
    <citation type="submission" date="2021-05" db="EMBL/GenBank/DDBJ databases">
        <title>A Polyphasic approach of four new species of the genus Ohtaekwangia: Ohtaekwangia histidinii sp. nov., Ohtaekwangia cretensis sp. nov., Ohtaekwangia indiensis sp. nov., Ohtaekwangia reichenbachii sp. nov. from diverse environment.</title>
        <authorList>
            <person name="Octaviana S."/>
        </authorList>
    </citation>
    <scope>NUCLEOTIDE SEQUENCE [LARGE SCALE GENOMIC DNA]</scope>
    <source>
        <strain evidence="1 2">PWU37</strain>
    </source>
</reference>
<dbReference type="AlphaFoldDB" id="A0AAP2D504"/>